<dbReference type="InterPro" id="IPR001034">
    <property type="entry name" value="DeoR_HTH"/>
</dbReference>
<keyword evidence="1" id="KW-0805">Transcription regulation</keyword>
<dbReference type="Pfam" id="PF08220">
    <property type="entry name" value="HTH_DeoR"/>
    <property type="match status" value="1"/>
</dbReference>
<organism evidence="4">
    <name type="scientific">Brevibacillus laterosporus</name>
    <name type="common">Bacillus laterosporus</name>
    <dbReference type="NCBI Taxonomy" id="1465"/>
    <lineage>
        <taxon>Bacteria</taxon>
        <taxon>Bacillati</taxon>
        <taxon>Bacillota</taxon>
        <taxon>Bacilli</taxon>
        <taxon>Bacillales</taxon>
        <taxon>Paenibacillaceae</taxon>
        <taxon>Brevibacillus</taxon>
    </lineage>
</organism>
<feature type="domain" description="HTH deoR-type" evidence="3">
    <location>
        <begin position="3"/>
        <end position="58"/>
    </location>
</feature>
<dbReference type="AlphaFoldDB" id="A0A0F7C1Q8"/>
<dbReference type="RefSeq" id="WP_031415112.1">
    <property type="nucleotide sequence ID" value="NZ_CP011076.1"/>
</dbReference>
<dbReference type="SMART" id="SM00420">
    <property type="entry name" value="HTH_DEOR"/>
    <property type="match status" value="1"/>
</dbReference>
<dbReference type="PANTHER" id="PTHR41247:SF1">
    <property type="entry name" value="HTH-TYPE TRANSCRIPTIONAL REPRESSOR YCNK"/>
    <property type="match status" value="1"/>
</dbReference>
<keyword evidence="4" id="KW-0614">Plasmid</keyword>
<dbReference type="InterPro" id="IPR036388">
    <property type="entry name" value="WH-like_DNA-bd_sf"/>
</dbReference>
<protein>
    <submittedName>
        <fullName evidence="4">DeoR faimly transcriptional regulator</fullName>
    </submittedName>
</protein>
<dbReference type="SUPFAM" id="SSF46785">
    <property type="entry name" value="Winged helix' DNA-binding domain"/>
    <property type="match status" value="1"/>
</dbReference>
<reference evidence="4" key="1">
    <citation type="submission" date="2015-03" db="EMBL/GenBank/DDBJ databases">
        <title>MIGS Cultured Bacterial/Archaeal sample from Brevibacillus laterosporus.</title>
        <authorList>
            <person name="Zeng D."/>
            <person name="Zhu L."/>
            <person name="Dong G."/>
            <person name="Ye W."/>
            <person name="Ren D."/>
            <person name="Wu L."/>
            <person name="Xu J."/>
            <person name="Li G."/>
            <person name="Guo L."/>
        </authorList>
    </citation>
    <scope>NUCLEOTIDE SEQUENCE</scope>
    <source>
        <strain evidence="4">B9</strain>
        <plasmid evidence="4">unnamed2</plasmid>
    </source>
</reference>
<dbReference type="PROSITE" id="PS51000">
    <property type="entry name" value="HTH_DEOR_2"/>
    <property type="match status" value="1"/>
</dbReference>
<dbReference type="PANTHER" id="PTHR41247">
    <property type="entry name" value="HTH-TYPE TRANSCRIPTIONAL REPRESSOR YCNK"/>
    <property type="match status" value="1"/>
</dbReference>
<keyword evidence="2" id="KW-0804">Transcription</keyword>
<evidence type="ECO:0000256" key="1">
    <source>
        <dbReference type="ARBA" id="ARBA00023015"/>
    </source>
</evidence>
<dbReference type="InterPro" id="IPR008719">
    <property type="entry name" value="N2O_reductase_NosL"/>
</dbReference>
<proteinExistence type="predicted"/>
<accession>A0A0F7C1Q8</accession>
<dbReference type="SUPFAM" id="SSF160387">
    <property type="entry name" value="NosL/MerB-like"/>
    <property type="match status" value="1"/>
</dbReference>
<dbReference type="InterPro" id="IPR036390">
    <property type="entry name" value="WH_DNA-bd_sf"/>
</dbReference>
<evidence type="ECO:0000259" key="3">
    <source>
        <dbReference type="PROSITE" id="PS51000"/>
    </source>
</evidence>
<dbReference type="EMBL" id="CP011076">
    <property type="protein sequence ID" value="AKF95919.1"/>
    <property type="molecule type" value="Genomic_DNA"/>
</dbReference>
<sequence length="191" mass="22056">MLPIERRQQILLWLEQEECLRISEISKRLEFSEITIYRDIKPLLDQQKISKTSKGIRLVPQQQMLYNHCSYCHKACHSRLSVQLMKSNQQVEQTCCAHCALLRYQNCREDVLQIICRDFLTDTTINAKMACFLLHADINLHCCQPQALPFESVHQAKQFQSGFGGVIYDFEGAIQAIQTDMTGSACCHKET</sequence>
<evidence type="ECO:0000313" key="4">
    <source>
        <dbReference type="EMBL" id="AKF95919.1"/>
    </source>
</evidence>
<gene>
    <name evidence="4" type="ORF">EX87_20255</name>
</gene>
<dbReference type="Gene3D" id="1.10.10.10">
    <property type="entry name" value="Winged helix-like DNA-binding domain superfamily/Winged helix DNA-binding domain"/>
    <property type="match status" value="1"/>
</dbReference>
<evidence type="ECO:0000256" key="2">
    <source>
        <dbReference type="ARBA" id="ARBA00023163"/>
    </source>
</evidence>
<name>A0A0F7C1Q8_BRELA</name>
<geneLocation type="plasmid" evidence="4">
    <name>unnamed2</name>
</geneLocation>
<dbReference type="GO" id="GO:0003700">
    <property type="term" value="F:DNA-binding transcription factor activity"/>
    <property type="evidence" value="ECO:0007669"/>
    <property type="project" value="InterPro"/>
</dbReference>